<feature type="chain" id="PRO_5040114165" evidence="1">
    <location>
        <begin position="19"/>
        <end position="180"/>
    </location>
</feature>
<dbReference type="EMBL" id="JAIFTL010000348">
    <property type="protein sequence ID" value="KAG9319959.1"/>
    <property type="molecule type" value="Genomic_DNA"/>
</dbReference>
<evidence type="ECO:0000313" key="2">
    <source>
        <dbReference type="EMBL" id="KAG9319959.1"/>
    </source>
</evidence>
<gene>
    <name evidence="2" type="ORF">KVV02_002077</name>
</gene>
<comment type="caution">
    <text evidence="2">The sequence shown here is derived from an EMBL/GenBank/DDBJ whole genome shotgun (WGS) entry which is preliminary data.</text>
</comment>
<accession>A0A9P8CVN7</accession>
<feature type="signal peptide" evidence="1">
    <location>
        <begin position="1"/>
        <end position="18"/>
    </location>
</feature>
<protein>
    <submittedName>
        <fullName evidence="2">Uncharacterized protein</fullName>
    </submittedName>
</protein>
<proteinExistence type="predicted"/>
<sequence length="180" mass="19563">MRIALISAFVAMATAVVAHPVHTHPANADIKHVLLRRGTPGGSIAALQAIPHPLVRRGEIEDAPSLSVVVCKVLKRKELQKFVLDAKKHWKEIEEAQKDNQELKGLNDIFEVFVKFAGDTLEQAGKETIQEVKKELNKGGDGLGDQVEALLKKTSEDLEGALTMFVLEVAACLPEASVKA</sequence>
<reference evidence="2" key="1">
    <citation type="submission" date="2021-07" db="EMBL/GenBank/DDBJ databases">
        <title>Draft genome of Mortierella alpina, strain LL118, isolated from an aspen leaf litter sample.</title>
        <authorList>
            <person name="Yang S."/>
            <person name="Vinatzer B.A."/>
        </authorList>
    </citation>
    <scope>NUCLEOTIDE SEQUENCE</scope>
    <source>
        <strain evidence="2">LL118</strain>
    </source>
</reference>
<keyword evidence="1" id="KW-0732">Signal</keyword>
<organism evidence="2 3">
    <name type="scientific">Mortierella alpina</name>
    <name type="common">Oleaginous fungus</name>
    <name type="synonym">Mortierella renispora</name>
    <dbReference type="NCBI Taxonomy" id="64518"/>
    <lineage>
        <taxon>Eukaryota</taxon>
        <taxon>Fungi</taxon>
        <taxon>Fungi incertae sedis</taxon>
        <taxon>Mucoromycota</taxon>
        <taxon>Mortierellomycotina</taxon>
        <taxon>Mortierellomycetes</taxon>
        <taxon>Mortierellales</taxon>
        <taxon>Mortierellaceae</taxon>
        <taxon>Mortierella</taxon>
    </lineage>
</organism>
<evidence type="ECO:0000313" key="3">
    <source>
        <dbReference type="Proteomes" id="UP000717515"/>
    </source>
</evidence>
<evidence type="ECO:0000256" key="1">
    <source>
        <dbReference type="SAM" id="SignalP"/>
    </source>
</evidence>
<dbReference type="Proteomes" id="UP000717515">
    <property type="component" value="Unassembled WGS sequence"/>
</dbReference>
<name>A0A9P8CVN7_MORAP</name>
<dbReference type="AlphaFoldDB" id="A0A9P8CVN7"/>